<evidence type="ECO:0000313" key="3">
    <source>
        <dbReference type="Proteomes" id="UP000245728"/>
    </source>
</evidence>
<evidence type="ECO:0000259" key="1">
    <source>
        <dbReference type="Pfam" id="PF04970"/>
    </source>
</evidence>
<dbReference type="Gene3D" id="3.90.1720.30">
    <property type="entry name" value="PPPDE domains"/>
    <property type="match status" value="1"/>
</dbReference>
<dbReference type="Proteomes" id="UP000245728">
    <property type="component" value="Chromosome"/>
</dbReference>
<dbReference type="InterPro" id="IPR042266">
    <property type="entry name" value="PPPDE_sf"/>
</dbReference>
<accession>A0A2S2E478</accession>
<gene>
    <name evidence="2" type="ORF">HMF8227_01576</name>
</gene>
<organism evidence="2 3">
    <name type="scientific">Saliniradius amylolyticus</name>
    <dbReference type="NCBI Taxonomy" id="2183582"/>
    <lineage>
        <taxon>Bacteria</taxon>
        <taxon>Pseudomonadati</taxon>
        <taxon>Pseudomonadota</taxon>
        <taxon>Gammaproteobacteria</taxon>
        <taxon>Alteromonadales</taxon>
        <taxon>Alteromonadaceae</taxon>
        <taxon>Saliniradius</taxon>
    </lineage>
</organism>
<dbReference type="OrthoDB" id="9812095at2"/>
<dbReference type="AlphaFoldDB" id="A0A2S2E478"/>
<dbReference type="RefSeq" id="WP_109339655.1">
    <property type="nucleotide sequence ID" value="NZ_CP029347.1"/>
</dbReference>
<dbReference type="InterPro" id="IPR007053">
    <property type="entry name" value="LRAT_dom"/>
</dbReference>
<sequence>MPLPLIWAGVGLGACVAGYHLSRPAKTKAGLALKPRDIPDGAVVYCGIYGMFEHSGIWVEGSVIERHGCGLIKAVAPRRFIDKRSGSTIRVACDSQGNPLACEQIAAQAVQRIFEYDDYHLLARNCHHFVSQCLGHPDKVILFGELTTVLHDYFDSEVRWREIVLD</sequence>
<keyword evidence="3" id="KW-1185">Reference proteome</keyword>
<proteinExistence type="predicted"/>
<dbReference type="EMBL" id="CP029347">
    <property type="protein sequence ID" value="AWL12050.1"/>
    <property type="molecule type" value="Genomic_DNA"/>
</dbReference>
<reference evidence="2 3" key="1">
    <citation type="submission" date="2018-05" db="EMBL/GenBank/DDBJ databases">
        <title>Salinimonas sp. HMF8227 Genome sequencing and assembly.</title>
        <authorList>
            <person name="Kang H."/>
            <person name="Kang J."/>
            <person name="Cha I."/>
            <person name="Kim H."/>
            <person name="Joh K."/>
        </authorList>
    </citation>
    <scope>NUCLEOTIDE SEQUENCE [LARGE SCALE GENOMIC DNA]</scope>
    <source>
        <strain evidence="2 3">HMF8227</strain>
    </source>
</reference>
<evidence type="ECO:0000313" key="2">
    <source>
        <dbReference type="EMBL" id="AWL12050.1"/>
    </source>
</evidence>
<feature type="domain" description="LRAT" evidence="1">
    <location>
        <begin position="89"/>
        <end position="133"/>
    </location>
</feature>
<name>A0A2S2E478_9ALTE</name>
<dbReference type="Pfam" id="PF04970">
    <property type="entry name" value="LRAT"/>
    <property type="match status" value="1"/>
</dbReference>
<dbReference type="KEGG" id="salh:HMF8227_01576"/>
<protein>
    <recommendedName>
        <fullName evidence="1">LRAT domain-containing protein</fullName>
    </recommendedName>
</protein>